<evidence type="ECO:0000256" key="4">
    <source>
        <dbReference type="RuleBase" id="RU362068"/>
    </source>
</evidence>
<evidence type="ECO:0000256" key="1">
    <source>
        <dbReference type="ARBA" id="ARBA00007870"/>
    </source>
</evidence>
<dbReference type="InterPro" id="IPR013752">
    <property type="entry name" value="KPA_reductase"/>
</dbReference>
<dbReference type="EC" id="1.1.1.169" evidence="4"/>
<dbReference type="SUPFAM" id="SSF51735">
    <property type="entry name" value="NAD(P)-binding Rossmann-fold domains"/>
    <property type="match status" value="1"/>
</dbReference>
<dbReference type="InterPro" id="IPR003710">
    <property type="entry name" value="ApbA"/>
</dbReference>
<dbReference type="InterPro" id="IPR051402">
    <property type="entry name" value="KPR-Related"/>
</dbReference>
<keyword evidence="2 4" id="KW-0521">NADP</keyword>
<evidence type="ECO:0000313" key="7">
    <source>
        <dbReference type="EMBL" id="MBC5660061.1"/>
    </source>
</evidence>
<protein>
    <recommendedName>
        <fullName evidence="4">2-dehydropantoate 2-reductase</fullName>
        <ecNumber evidence="4">1.1.1.169</ecNumber>
    </recommendedName>
    <alternativeName>
        <fullName evidence="4">Ketopantoate reductase</fullName>
    </alternativeName>
</protein>
<keyword evidence="3 4" id="KW-0560">Oxidoreductase</keyword>
<comment type="caution">
    <text evidence="7">The sequence shown here is derived from an EMBL/GenBank/DDBJ whole genome shotgun (WGS) entry which is preliminary data.</text>
</comment>
<dbReference type="AlphaFoldDB" id="A0A923LCY8"/>
<comment type="function">
    <text evidence="4">Catalyzes the NADPH-dependent reduction of ketopantoate into pantoic acid.</text>
</comment>
<comment type="similarity">
    <text evidence="1 4">Belongs to the ketopantoate reductase family.</text>
</comment>
<dbReference type="GO" id="GO:0015940">
    <property type="term" value="P:pantothenate biosynthetic process"/>
    <property type="evidence" value="ECO:0007669"/>
    <property type="project" value="UniProtKB-KW"/>
</dbReference>
<dbReference type="InterPro" id="IPR036291">
    <property type="entry name" value="NAD(P)-bd_dom_sf"/>
</dbReference>
<dbReference type="Pfam" id="PF02558">
    <property type="entry name" value="ApbA"/>
    <property type="match status" value="1"/>
</dbReference>
<dbReference type="Proteomes" id="UP000649345">
    <property type="component" value="Unassembled WGS sequence"/>
</dbReference>
<evidence type="ECO:0000259" key="6">
    <source>
        <dbReference type="Pfam" id="PF08546"/>
    </source>
</evidence>
<feature type="domain" description="Ketopantoate reductase N-terminal" evidence="5">
    <location>
        <begin position="6"/>
        <end position="152"/>
    </location>
</feature>
<dbReference type="Gene3D" id="1.10.1040.10">
    <property type="entry name" value="N-(1-d-carboxylethyl)-l-norvaline Dehydrogenase, domain 2"/>
    <property type="match status" value="1"/>
</dbReference>
<dbReference type="PANTHER" id="PTHR21708:SF26">
    <property type="entry name" value="2-DEHYDROPANTOATE 2-REDUCTASE"/>
    <property type="match status" value="1"/>
</dbReference>
<evidence type="ECO:0000313" key="8">
    <source>
        <dbReference type="Proteomes" id="UP000649345"/>
    </source>
</evidence>
<sequence length="311" mass="33902">MRQKYVIAGSGATGGSIGAFLAQAGQDVTFLARGAQLAAFREKGITMKGTAKGDFRVFPIKAMTMEEYMETPDVIFVCVKDYSLEDAIALADRVGDKGTVVIPILNIYGTGERMQRALPRMTVTDGCIYVAATASAPGELTHGGDIFRVVYGLRPGQTAGEATLEKLAQTKADLDGAGIDGAYTDEVKRDTFQKFMYTSPMAAAGEYFHAQAGVFQQQGEPRETFIAMDRELEKLGLAMGLKFQEDVVKRNLQILDDLSPEAGTSMQRDIAKGHASEIRGLVYAVEDMAAEYHVDMPMYHKIIEELKKRGL</sequence>
<dbReference type="InterPro" id="IPR013332">
    <property type="entry name" value="KPR_N"/>
</dbReference>
<evidence type="ECO:0000256" key="3">
    <source>
        <dbReference type="ARBA" id="ARBA00023002"/>
    </source>
</evidence>
<dbReference type="NCBIfam" id="TIGR00745">
    <property type="entry name" value="apbA_panE"/>
    <property type="match status" value="1"/>
</dbReference>
<gene>
    <name evidence="7" type="ORF">H8S44_09780</name>
</gene>
<comment type="catalytic activity">
    <reaction evidence="4">
        <text>(R)-pantoate + NADP(+) = 2-dehydropantoate + NADPH + H(+)</text>
        <dbReference type="Rhea" id="RHEA:16233"/>
        <dbReference type="ChEBI" id="CHEBI:11561"/>
        <dbReference type="ChEBI" id="CHEBI:15378"/>
        <dbReference type="ChEBI" id="CHEBI:15980"/>
        <dbReference type="ChEBI" id="CHEBI:57783"/>
        <dbReference type="ChEBI" id="CHEBI:58349"/>
        <dbReference type="EC" id="1.1.1.169"/>
    </reaction>
</comment>
<keyword evidence="4" id="KW-0566">Pantothenate biosynthesis</keyword>
<name>A0A923LCY8_9FIRM</name>
<evidence type="ECO:0000256" key="2">
    <source>
        <dbReference type="ARBA" id="ARBA00022857"/>
    </source>
</evidence>
<dbReference type="EMBL" id="JACOOR010000005">
    <property type="protein sequence ID" value="MBC5660061.1"/>
    <property type="molecule type" value="Genomic_DNA"/>
</dbReference>
<dbReference type="SUPFAM" id="SSF48179">
    <property type="entry name" value="6-phosphogluconate dehydrogenase C-terminal domain-like"/>
    <property type="match status" value="1"/>
</dbReference>
<dbReference type="Gene3D" id="3.40.50.720">
    <property type="entry name" value="NAD(P)-binding Rossmann-like Domain"/>
    <property type="match status" value="1"/>
</dbReference>
<dbReference type="RefSeq" id="WP_186873508.1">
    <property type="nucleotide sequence ID" value="NZ_JACOOR010000005.1"/>
</dbReference>
<accession>A0A923LCY8</accession>
<organism evidence="7 8">
    <name type="scientific">Anaerosacchariphilus hominis</name>
    <dbReference type="NCBI Taxonomy" id="2763017"/>
    <lineage>
        <taxon>Bacteria</taxon>
        <taxon>Bacillati</taxon>
        <taxon>Bacillota</taxon>
        <taxon>Clostridia</taxon>
        <taxon>Lachnospirales</taxon>
        <taxon>Lachnospiraceae</taxon>
        <taxon>Anaerosacchariphilus</taxon>
    </lineage>
</organism>
<dbReference type="PANTHER" id="PTHR21708">
    <property type="entry name" value="PROBABLE 2-DEHYDROPANTOATE 2-REDUCTASE"/>
    <property type="match status" value="1"/>
</dbReference>
<dbReference type="InterPro" id="IPR008927">
    <property type="entry name" value="6-PGluconate_DH-like_C_sf"/>
</dbReference>
<comment type="pathway">
    <text evidence="4">Cofactor biosynthesis; (R)-pantothenate biosynthesis; (R)-pantoate from 3-methyl-2-oxobutanoate: step 2/2.</text>
</comment>
<keyword evidence="8" id="KW-1185">Reference proteome</keyword>
<reference evidence="7" key="1">
    <citation type="submission" date="2020-08" db="EMBL/GenBank/DDBJ databases">
        <title>Genome public.</title>
        <authorList>
            <person name="Liu C."/>
            <person name="Sun Q."/>
        </authorList>
    </citation>
    <scope>NUCLEOTIDE SEQUENCE</scope>
    <source>
        <strain evidence="7">NSJ-68</strain>
    </source>
</reference>
<evidence type="ECO:0000259" key="5">
    <source>
        <dbReference type="Pfam" id="PF02558"/>
    </source>
</evidence>
<feature type="domain" description="Ketopantoate reductase C-terminal" evidence="6">
    <location>
        <begin position="187"/>
        <end position="308"/>
    </location>
</feature>
<dbReference type="InterPro" id="IPR013328">
    <property type="entry name" value="6PGD_dom2"/>
</dbReference>
<proteinExistence type="inferred from homology"/>
<dbReference type="GO" id="GO:0008677">
    <property type="term" value="F:2-dehydropantoate 2-reductase activity"/>
    <property type="evidence" value="ECO:0007669"/>
    <property type="project" value="UniProtKB-EC"/>
</dbReference>
<dbReference type="GO" id="GO:0005737">
    <property type="term" value="C:cytoplasm"/>
    <property type="evidence" value="ECO:0007669"/>
    <property type="project" value="TreeGrafter"/>
</dbReference>
<dbReference type="Pfam" id="PF08546">
    <property type="entry name" value="ApbA_C"/>
    <property type="match status" value="1"/>
</dbReference>